<gene>
    <name evidence="1" type="ORF">EST38_g7262</name>
</gene>
<dbReference type="EMBL" id="SDEE01000255">
    <property type="protein sequence ID" value="RXW18587.1"/>
    <property type="molecule type" value="Genomic_DNA"/>
</dbReference>
<dbReference type="AlphaFoldDB" id="A0A4Q2DFJ7"/>
<name>A0A4Q2DFJ7_9AGAR</name>
<reference evidence="1 2" key="1">
    <citation type="submission" date="2019-01" db="EMBL/GenBank/DDBJ databases">
        <title>Draft genome sequence of Psathyrella aberdarensis IHI B618.</title>
        <authorList>
            <person name="Buettner E."/>
            <person name="Kellner H."/>
        </authorList>
    </citation>
    <scope>NUCLEOTIDE SEQUENCE [LARGE SCALE GENOMIC DNA]</scope>
    <source>
        <strain evidence="1 2">IHI B618</strain>
    </source>
</reference>
<comment type="caution">
    <text evidence="1">The sequence shown here is derived from an EMBL/GenBank/DDBJ whole genome shotgun (WGS) entry which is preliminary data.</text>
</comment>
<accession>A0A4Q2DFJ7</accession>
<organism evidence="1 2">
    <name type="scientific">Candolleomyces aberdarensis</name>
    <dbReference type="NCBI Taxonomy" id="2316362"/>
    <lineage>
        <taxon>Eukaryota</taxon>
        <taxon>Fungi</taxon>
        <taxon>Dikarya</taxon>
        <taxon>Basidiomycota</taxon>
        <taxon>Agaricomycotina</taxon>
        <taxon>Agaricomycetes</taxon>
        <taxon>Agaricomycetidae</taxon>
        <taxon>Agaricales</taxon>
        <taxon>Agaricineae</taxon>
        <taxon>Psathyrellaceae</taxon>
        <taxon>Candolleomyces</taxon>
    </lineage>
</organism>
<keyword evidence="2" id="KW-1185">Reference proteome</keyword>
<dbReference type="Proteomes" id="UP000290288">
    <property type="component" value="Unassembled WGS sequence"/>
</dbReference>
<evidence type="ECO:0000313" key="2">
    <source>
        <dbReference type="Proteomes" id="UP000290288"/>
    </source>
</evidence>
<protein>
    <submittedName>
        <fullName evidence="1">Uncharacterized protein</fullName>
    </submittedName>
</protein>
<proteinExistence type="predicted"/>
<sequence length="70" mass="7605">MGNMSSSNGLNGFKITGIFNLSEFRFETGTLRLSTPRVPGWLVSGNINKTEMKTSNTATARINCIALHEA</sequence>
<evidence type="ECO:0000313" key="1">
    <source>
        <dbReference type="EMBL" id="RXW18587.1"/>
    </source>
</evidence>